<evidence type="ECO:0000313" key="3">
    <source>
        <dbReference type="EMBL" id="PVI01686.1"/>
    </source>
</evidence>
<gene>
    <name evidence="3" type="ORF">DM02DRAFT_590815</name>
</gene>
<dbReference type="Proteomes" id="UP000244855">
    <property type="component" value="Unassembled WGS sequence"/>
</dbReference>
<dbReference type="STRING" id="97972.A0A2V1DUE8"/>
<dbReference type="OrthoDB" id="5389929at2759"/>
<dbReference type="Pfam" id="PF24883">
    <property type="entry name" value="NPHP3_N"/>
    <property type="match status" value="1"/>
</dbReference>
<reference evidence="3 4" key="1">
    <citation type="journal article" date="2018" name="Sci. Rep.">
        <title>Comparative genomics provides insights into the lifestyle and reveals functional heterogeneity of dark septate endophytic fungi.</title>
        <authorList>
            <person name="Knapp D.G."/>
            <person name="Nemeth J.B."/>
            <person name="Barry K."/>
            <person name="Hainaut M."/>
            <person name="Henrissat B."/>
            <person name="Johnson J."/>
            <person name="Kuo A."/>
            <person name="Lim J.H.P."/>
            <person name="Lipzen A."/>
            <person name="Nolan M."/>
            <person name="Ohm R.A."/>
            <person name="Tamas L."/>
            <person name="Grigoriev I.V."/>
            <person name="Spatafora J.W."/>
            <person name="Nagy L.G."/>
            <person name="Kovacs G.M."/>
        </authorList>
    </citation>
    <scope>NUCLEOTIDE SEQUENCE [LARGE SCALE GENOMIC DNA]</scope>
    <source>
        <strain evidence="3 4">DSE2036</strain>
    </source>
</reference>
<evidence type="ECO:0000259" key="2">
    <source>
        <dbReference type="Pfam" id="PF24883"/>
    </source>
</evidence>
<feature type="domain" description="Nephrocystin 3-like N-terminal" evidence="2">
    <location>
        <begin position="264"/>
        <end position="449"/>
    </location>
</feature>
<name>A0A2V1DUE8_9PLEO</name>
<protein>
    <recommendedName>
        <fullName evidence="2">Nephrocystin 3-like N-terminal domain-containing protein</fullName>
    </recommendedName>
</protein>
<keyword evidence="1" id="KW-0677">Repeat</keyword>
<evidence type="ECO:0000256" key="1">
    <source>
        <dbReference type="ARBA" id="ARBA00022737"/>
    </source>
</evidence>
<sequence length="486" mass="55546">MVKKKRRFTNDERDALNITSKEAFEKYWQTTLGEKTEFEKSHEKGVAGAGKKITNQLASAQEIVENFAPLMEIVKALGAPFGGMAFGTLLGREDQINSTLVDIQNRLPGFRMYQNFQTGNTELEEKLQDTIVEAYKSFIDFSIEVSRFYSQRAITRWLKALSNTTRIETTAATVGNALLDVRRVCDELVDQNIHDIKIQNEKTLISQHAELLHRQYTEKLQKLRVLLQVERYSPENYLDQLAKRRRDVAAEYDTAAAFECVEMSESFKDWLHSATSQVFVLSGHNDSYATHCWLSPVALKLIAEKTSSASSNPANICIFEMINLRNENTSFEHITRSLIYQLILSSKHGLSKEQEVEKLDRDMEKYSRLVAKSDAPMHQIQETLAKILAQSLTLFDPGTTVWVIIDRADQCRTARANETSGTKNQQRKALMRTLVHAVEQSPITMKILVVVNTSDWDVQKYADDFGQEKEESLVIEKFKDENYIYG</sequence>
<dbReference type="InterPro" id="IPR056884">
    <property type="entry name" value="NPHP3-like_N"/>
</dbReference>
<evidence type="ECO:0000313" key="4">
    <source>
        <dbReference type="Proteomes" id="UP000244855"/>
    </source>
</evidence>
<dbReference type="AlphaFoldDB" id="A0A2V1DUE8"/>
<keyword evidence="4" id="KW-1185">Reference proteome</keyword>
<proteinExistence type="predicted"/>
<accession>A0A2V1DUE8</accession>
<organism evidence="3 4">
    <name type="scientific">Periconia macrospinosa</name>
    <dbReference type="NCBI Taxonomy" id="97972"/>
    <lineage>
        <taxon>Eukaryota</taxon>
        <taxon>Fungi</taxon>
        <taxon>Dikarya</taxon>
        <taxon>Ascomycota</taxon>
        <taxon>Pezizomycotina</taxon>
        <taxon>Dothideomycetes</taxon>
        <taxon>Pleosporomycetidae</taxon>
        <taxon>Pleosporales</taxon>
        <taxon>Massarineae</taxon>
        <taxon>Periconiaceae</taxon>
        <taxon>Periconia</taxon>
    </lineage>
</organism>
<dbReference type="EMBL" id="KZ805354">
    <property type="protein sequence ID" value="PVI01686.1"/>
    <property type="molecule type" value="Genomic_DNA"/>
</dbReference>